<feature type="transmembrane region" description="Helical" evidence="9">
    <location>
        <begin position="121"/>
        <end position="137"/>
    </location>
</feature>
<evidence type="ECO:0000256" key="1">
    <source>
        <dbReference type="ARBA" id="ARBA00004141"/>
    </source>
</evidence>
<feature type="transmembrane region" description="Helical" evidence="9">
    <location>
        <begin position="353"/>
        <end position="374"/>
    </location>
</feature>
<feature type="domain" description="Peptidase S54 rhomboid" evidence="10">
    <location>
        <begin position="110"/>
        <end position="265"/>
    </location>
</feature>
<dbReference type="AlphaFoldDB" id="A0A9W7EYF5"/>
<comment type="subcellular location">
    <subcellularLocation>
        <location evidence="1">Membrane</location>
        <topology evidence="1">Multi-pass membrane protein</topology>
    </subcellularLocation>
</comment>
<dbReference type="GO" id="GO:0006508">
    <property type="term" value="P:proteolysis"/>
    <property type="evidence" value="ECO:0007669"/>
    <property type="project" value="UniProtKB-KW"/>
</dbReference>
<keyword evidence="3" id="KW-0645">Protease</keyword>
<feature type="transmembrane region" description="Helical" evidence="9">
    <location>
        <begin position="226"/>
        <end position="243"/>
    </location>
</feature>
<evidence type="ECO:0000256" key="4">
    <source>
        <dbReference type="ARBA" id="ARBA00022692"/>
    </source>
</evidence>
<evidence type="ECO:0000256" key="5">
    <source>
        <dbReference type="ARBA" id="ARBA00022801"/>
    </source>
</evidence>
<keyword evidence="7 9" id="KW-0472">Membrane</keyword>
<dbReference type="Pfam" id="PF01694">
    <property type="entry name" value="Rhomboid"/>
    <property type="match status" value="1"/>
</dbReference>
<feature type="compositionally biased region" description="Basic residues" evidence="8">
    <location>
        <begin position="48"/>
        <end position="58"/>
    </location>
</feature>
<dbReference type="GO" id="GO:0004252">
    <property type="term" value="F:serine-type endopeptidase activity"/>
    <property type="evidence" value="ECO:0007669"/>
    <property type="project" value="InterPro"/>
</dbReference>
<gene>
    <name evidence="11" type="ORF">TrVE_jg10303</name>
</gene>
<keyword evidence="6 9" id="KW-1133">Transmembrane helix</keyword>
<keyword evidence="4 9" id="KW-0812">Transmembrane</keyword>
<dbReference type="Proteomes" id="UP001165160">
    <property type="component" value="Unassembled WGS sequence"/>
</dbReference>
<feature type="transmembrane region" description="Helical" evidence="9">
    <location>
        <begin position="188"/>
        <end position="205"/>
    </location>
</feature>
<comment type="caution">
    <text evidence="11">The sequence shown here is derived from an EMBL/GenBank/DDBJ whole genome shotgun (WGS) entry which is preliminary data.</text>
</comment>
<evidence type="ECO:0000313" key="12">
    <source>
        <dbReference type="Proteomes" id="UP001165160"/>
    </source>
</evidence>
<feature type="transmembrane region" description="Helical" evidence="9">
    <location>
        <begin position="249"/>
        <end position="266"/>
    </location>
</feature>
<evidence type="ECO:0000313" key="11">
    <source>
        <dbReference type="EMBL" id="GMH95042.1"/>
    </source>
</evidence>
<keyword evidence="12" id="KW-1185">Reference proteome</keyword>
<evidence type="ECO:0000256" key="6">
    <source>
        <dbReference type="ARBA" id="ARBA00022989"/>
    </source>
</evidence>
<feature type="transmembrane region" description="Helical" evidence="9">
    <location>
        <begin position="70"/>
        <end position="89"/>
    </location>
</feature>
<proteinExistence type="inferred from homology"/>
<name>A0A9W7EYF5_9STRA</name>
<evidence type="ECO:0000256" key="9">
    <source>
        <dbReference type="SAM" id="Phobius"/>
    </source>
</evidence>
<organism evidence="11 12">
    <name type="scientific">Triparma verrucosa</name>
    <dbReference type="NCBI Taxonomy" id="1606542"/>
    <lineage>
        <taxon>Eukaryota</taxon>
        <taxon>Sar</taxon>
        <taxon>Stramenopiles</taxon>
        <taxon>Ochrophyta</taxon>
        <taxon>Bolidophyceae</taxon>
        <taxon>Parmales</taxon>
        <taxon>Triparmaceae</taxon>
        <taxon>Triparma</taxon>
    </lineage>
</organism>
<feature type="region of interest" description="Disordered" evidence="8">
    <location>
        <begin position="42"/>
        <end position="61"/>
    </location>
</feature>
<keyword evidence="5" id="KW-0378">Hydrolase</keyword>
<feature type="transmembrane region" description="Helical" evidence="9">
    <location>
        <begin position="380"/>
        <end position="400"/>
    </location>
</feature>
<protein>
    <recommendedName>
        <fullName evidence="10">Peptidase S54 rhomboid domain-containing protein</fullName>
    </recommendedName>
</protein>
<feature type="transmembrane region" description="Helical" evidence="9">
    <location>
        <begin position="308"/>
        <end position="327"/>
    </location>
</feature>
<evidence type="ECO:0000256" key="8">
    <source>
        <dbReference type="SAM" id="MobiDB-lite"/>
    </source>
</evidence>
<feature type="transmembrane region" description="Helical" evidence="9">
    <location>
        <begin position="149"/>
        <end position="168"/>
    </location>
</feature>
<dbReference type="SUPFAM" id="SSF144091">
    <property type="entry name" value="Rhomboid-like"/>
    <property type="match status" value="1"/>
</dbReference>
<dbReference type="PANTHER" id="PTHR43066">
    <property type="entry name" value="RHOMBOID-RELATED PROTEIN"/>
    <property type="match status" value="1"/>
</dbReference>
<evidence type="ECO:0000256" key="3">
    <source>
        <dbReference type="ARBA" id="ARBA00022670"/>
    </source>
</evidence>
<sequence length="461" mass="50878">MINTSNGNPSTSNGNPLDAVIELLTSADGSLSRTETYECSTVSASTSKPRKKKKRAKSNKNWTDLKQHPTTFLIISVNVAVFAYIKLYGVSPEVVTSSYDKIMSEKDFKSVVTSTYSHMEIWHIGLNLLSFLNFRAFMESRGSNSPVGYFKLIFALTFLSSAVSLVTIEILTRFNLTNGRNVKSQQSLGFSGVLFSIITIITTQVPEFTPFDFVPFMTFKTYDLGIFKFNGAVFFELIVIQFVVKRASFIGHLGGIGAGFIVANGLGRYAEGVGLKAYFMVVFMFRLINLRGRNSVVDVDVNVLERVFYAQGAVLLLTVSLCFSFGWDVQNVAVETFLTVMVSSKCFEYLKTFVYTMNAIIVLDVIKLGMYLGVMGGSDFYWTLVLVSRIVVGVVSLGVVSRVLAAAGVEDFVVETVVKGLDTRNRVTLMGYDVLPVRESEIEVFGGVGRTLNSGREVETI</sequence>
<dbReference type="InterPro" id="IPR022764">
    <property type="entry name" value="Peptidase_S54_rhomboid_dom"/>
</dbReference>
<reference evidence="12" key="1">
    <citation type="journal article" date="2023" name="Commun. Biol.">
        <title>Genome analysis of Parmales, the sister group of diatoms, reveals the evolutionary specialization of diatoms from phago-mixotrophs to photoautotrophs.</title>
        <authorList>
            <person name="Ban H."/>
            <person name="Sato S."/>
            <person name="Yoshikawa S."/>
            <person name="Yamada K."/>
            <person name="Nakamura Y."/>
            <person name="Ichinomiya M."/>
            <person name="Sato N."/>
            <person name="Blanc-Mathieu R."/>
            <person name="Endo H."/>
            <person name="Kuwata A."/>
            <person name="Ogata H."/>
        </authorList>
    </citation>
    <scope>NUCLEOTIDE SEQUENCE [LARGE SCALE GENOMIC DNA]</scope>
    <source>
        <strain evidence="12">NIES 3699</strain>
    </source>
</reference>
<dbReference type="Gene3D" id="1.20.1540.10">
    <property type="entry name" value="Rhomboid-like"/>
    <property type="match status" value="1"/>
</dbReference>
<comment type="similarity">
    <text evidence="2">Belongs to the peptidase S54 family.</text>
</comment>
<dbReference type="InterPro" id="IPR035952">
    <property type="entry name" value="Rhomboid-like_sf"/>
</dbReference>
<evidence type="ECO:0000256" key="7">
    <source>
        <dbReference type="ARBA" id="ARBA00023136"/>
    </source>
</evidence>
<accession>A0A9W7EYF5</accession>
<dbReference type="PANTHER" id="PTHR43066:SF1">
    <property type="entry name" value="RHOMBOID PROTEIN 2"/>
    <property type="match status" value="1"/>
</dbReference>
<evidence type="ECO:0000259" key="10">
    <source>
        <dbReference type="Pfam" id="PF01694"/>
    </source>
</evidence>
<dbReference type="GO" id="GO:0016020">
    <property type="term" value="C:membrane"/>
    <property type="evidence" value="ECO:0007669"/>
    <property type="project" value="UniProtKB-SubCell"/>
</dbReference>
<dbReference type="EMBL" id="BRXX01000163">
    <property type="protein sequence ID" value="GMH95042.1"/>
    <property type="molecule type" value="Genomic_DNA"/>
</dbReference>
<evidence type="ECO:0000256" key="2">
    <source>
        <dbReference type="ARBA" id="ARBA00009045"/>
    </source>
</evidence>